<dbReference type="Proteomes" id="UP000041770">
    <property type="component" value="Unassembled WGS sequence"/>
</dbReference>
<evidence type="ECO:0000313" key="2">
    <source>
        <dbReference type="Proteomes" id="UP000041770"/>
    </source>
</evidence>
<sequence>MDLGARFYITAHRDNLLQHLLEVTRNGDFRNRVFDFTIFYPETSSAT</sequence>
<reference evidence="1 2" key="1">
    <citation type="submission" date="2015-07" db="EMBL/GenBank/DDBJ databases">
        <authorList>
            <consortium name="Pathogen Informatics"/>
        </authorList>
    </citation>
    <scope>NUCLEOTIDE SEQUENCE [LARGE SCALE GENOMIC DNA]</scope>
    <source>
        <strain evidence="1 2">A316</strain>
    </source>
</reference>
<accession>A0A655ZX75</accession>
<dbReference type="AlphaFoldDB" id="A0A655ZX75"/>
<proteinExistence type="predicted"/>
<name>A0A655ZX75_VIBCL</name>
<protein>
    <submittedName>
        <fullName evidence="1">Uncharacterized protein</fullName>
    </submittedName>
</protein>
<dbReference type="EMBL" id="CWQY01000015">
    <property type="protein sequence ID" value="CSC81962.1"/>
    <property type="molecule type" value="Genomic_DNA"/>
</dbReference>
<evidence type="ECO:0000313" key="1">
    <source>
        <dbReference type="EMBL" id="CSC81962.1"/>
    </source>
</evidence>
<organism evidence="1 2">
    <name type="scientific">Vibrio cholerae</name>
    <dbReference type="NCBI Taxonomy" id="666"/>
    <lineage>
        <taxon>Bacteria</taxon>
        <taxon>Pseudomonadati</taxon>
        <taxon>Pseudomonadota</taxon>
        <taxon>Gammaproteobacteria</taxon>
        <taxon>Vibrionales</taxon>
        <taxon>Vibrionaceae</taxon>
        <taxon>Vibrio</taxon>
    </lineage>
</organism>
<gene>
    <name evidence="1" type="ORF">ERS013200_02353</name>
</gene>